<dbReference type="PANTHER" id="PTHR30570:SF1">
    <property type="entry name" value="PHOSPHATE-BINDING PROTEIN PSTS"/>
    <property type="match status" value="1"/>
</dbReference>
<accession>A0AAE3P478</accession>
<dbReference type="Pfam" id="PF12849">
    <property type="entry name" value="PBP_like_2"/>
    <property type="match status" value="1"/>
</dbReference>
<dbReference type="PANTHER" id="PTHR30570">
    <property type="entry name" value="PERIPLASMIC PHOSPHATE BINDING COMPONENT OF PHOSPHATE ABC TRANSPORTER"/>
    <property type="match status" value="1"/>
</dbReference>
<evidence type="ECO:0000259" key="5">
    <source>
        <dbReference type="Pfam" id="PF12849"/>
    </source>
</evidence>
<dbReference type="InterPro" id="IPR011862">
    <property type="entry name" value="Phos-bd"/>
</dbReference>
<dbReference type="PROSITE" id="PS51257">
    <property type="entry name" value="PROKAR_LIPOPROTEIN"/>
    <property type="match status" value="1"/>
</dbReference>
<dbReference type="GO" id="GO:0006817">
    <property type="term" value="P:phosphate ion transport"/>
    <property type="evidence" value="ECO:0007669"/>
    <property type="project" value="UniProtKB-UniRule"/>
</dbReference>
<evidence type="ECO:0000256" key="1">
    <source>
        <dbReference type="ARBA" id="ARBA00008725"/>
    </source>
</evidence>
<dbReference type="RefSeq" id="WP_321536693.1">
    <property type="nucleotide sequence ID" value="NZ_JARGDL010000021.1"/>
</dbReference>
<comment type="caution">
    <text evidence="6">The sequence shown here is derived from an EMBL/GenBank/DDBJ whole genome shotgun (WGS) entry which is preliminary data.</text>
</comment>
<evidence type="ECO:0000256" key="3">
    <source>
        <dbReference type="ARBA" id="ARBA00022729"/>
    </source>
</evidence>
<dbReference type="SUPFAM" id="SSF53850">
    <property type="entry name" value="Periplasmic binding protein-like II"/>
    <property type="match status" value="1"/>
</dbReference>
<dbReference type="NCBIfam" id="TIGR02136">
    <property type="entry name" value="ptsS_2"/>
    <property type="match status" value="1"/>
</dbReference>
<evidence type="ECO:0000313" key="6">
    <source>
        <dbReference type="EMBL" id="MDF1612923.1"/>
    </source>
</evidence>
<dbReference type="InterPro" id="IPR024370">
    <property type="entry name" value="PBP_domain"/>
</dbReference>
<dbReference type="AlphaFoldDB" id="A0AAE3P478"/>
<dbReference type="CDD" id="cd13653">
    <property type="entry name" value="PBP2_phosphate_like_1"/>
    <property type="match status" value="1"/>
</dbReference>
<sequence length="274" mass="31066">MRNTISILLILIIYSCNLLQINKSVIRIIGSDTMLELTKHLANEFNKEYPNILITVEGGGSKHGIEKLINGKADICTSSRKLYPEEAKKMVENYNSLGVANLIAIDALSIFVNVDNPVENLSNSELKNIFTGKIKNWKKLNSDSSDIKTVIRNKDSGTYLFFKEYILEGEEYDKNSITLPTTKEIIDFIKENKNAIGYGGIGYAKNVKIIAVNGIIPNAENISNNKYLYFRYLYFFTVKEPEGEIKLFIDWINSPKGQKVVRESGYFPLLNIKE</sequence>
<evidence type="ECO:0000313" key="7">
    <source>
        <dbReference type="Proteomes" id="UP001221302"/>
    </source>
</evidence>
<dbReference type="GO" id="GO:0042301">
    <property type="term" value="F:phosphate ion binding"/>
    <property type="evidence" value="ECO:0007669"/>
    <property type="project" value="UniProtKB-UniRule"/>
</dbReference>
<organism evidence="6 7">
    <name type="scientific">Stygiobacter electus</name>
    <dbReference type="NCBI Taxonomy" id="3032292"/>
    <lineage>
        <taxon>Bacteria</taxon>
        <taxon>Pseudomonadati</taxon>
        <taxon>Ignavibacteriota</taxon>
        <taxon>Ignavibacteria</taxon>
        <taxon>Ignavibacteriales</taxon>
        <taxon>Melioribacteraceae</taxon>
        <taxon>Stygiobacter</taxon>
    </lineage>
</organism>
<proteinExistence type="inferred from homology"/>
<comment type="function">
    <text evidence="4">Involved in the system for phosphate transport across the cytoplasmic membrane.</text>
</comment>
<dbReference type="Proteomes" id="UP001221302">
    <property type="component" value="Unassembled WGS sequence"/>
</dbReference>
<reference evidence="6" key="1">
    <citation type="submission" date="2023-03" db="EMBL/GenBank/DDBJ databases">
        <title>Stygiobacter electus gen. nov., sp. nov., facultatively anaerobic thermotolerant bacterium of the class Ignavibacteria from a well of Yessentuki mineral water deposit.</title>
        <authorList>
            <person name="Podosokorskaya O.A."/>
            <person name="Elcheninov A.G."/>
            <person name="Petrova N.F."/>
            <person name="Zavarzina D.G."/>
            <person name="Kublanov I.V."/>
            <person name="Merkel A.Y."/>
        </authorList>
    </citation>
    <scope>NUCLEOTIDE SEQUENCE</scope>
    <source>
        <strain evidence="6">09-Me</strain>
    </source>
</reference>
<keyword evidence="3" id="KW-0732">Signal</keyword>
<feature type="domain" description="PBP" evidence="5">
    <location>
        <begin position="23"/>
        <end position="255"/>
    </location>
</feature>
<gene>
    <name evidence="6" type="ORF">P0M35_12230</name>
</gene>
<evidence type="ECO:0000256" key="2">
    <source>
        <dbReference type="ARBA" id="ARBA00022448"/>
    </source>
</evidence>
<keyword evidence="7" id="KW-1185">Reference proteome</keyword>
<protein>
    <recommendedName>
        <fullName evidence="4">Phosphate-binding protein</fullName>
    </recommendedName>
</protein>
<dbReference type="InterPro" id="IPR050811">
    <property type="entry name" value="Phosphate_ABC_transporter"/>
</dbReference>
<name>A0AAE3P478_9BACT</name>
<keyword evidence="4" id="KW-0592">Phosphate transport</keyword>
<keyword evidence="2 4" id="KW-0813">Transport</keyword>
<dbReference type="Gene3D" id="3.40.190.10">
    <property type="entry name" value="Periplasmic binding protein-like II"/>
    <property type="match status" value="2"/>
</dbReference>
<dbReference type="EMBL" id="JARGDL010000021">
    <property type="protein sequence ID" value="MDF1612923.1"/>
    <property type="molecule type" value="Genomic_DNA"/>
</dbReference>
<evidence type="ECO:0000256" key="4">
    <source>
        <dbReference type="RuleBase" id="RU367119"/>
    </source>
</evidence>
<comment type="similarity">
    <text evidence="1 4">Belongs to the PstS family.</text>
</comment>